<dbReference type="OrthoDB" id="7464126at2759"/>
<feature type="domain" description="GPI inositol-deacylase winged helix" evidence="1">
    <location>
        <begin position="113"/>
        <end position="177"/>
    </location>
</feature>
<dbReference type="OMA" id="RELAYCI"/>
<proteinExistence type="predicted"/>
<dbReference type="STRING" id="47427.A0A2H3DCE3"/>
<organism evidence="2 3">
    <name type="scientific">Armillaria gallica</name>
    <name type="common">Bulbous honey fungus</name>
    <name type="synonym">Armillaria bulbosa</name>
    <dbReference type="NCBI Taxonomy" id="47427"/>
    <lineage>
        <taxon>Eukaryota</taxon>
        <taxon>Fungi</taxon>
        <taxon>Dikarya</taxon>
        <taxon>Basidiomycota</taxon>
        <taxon>Agaricomycotina</taxon>
        <taxon>Agaricomycetes</taxon>
        <taxon>Agaricomycetidae</taxon>
        <taxon>Agaricales</taxon>
        <taxon>Marasmiineae</taxon>
        <taxon>Physalacriaceae</taxon>
        <taxon>Armillaria</taxon>
    </lineage>
</organism>
<evidence type="ECO:0000313" key="2">
    <source>
        <dbReference type="EMBL" id="PBK85136.1"/>
    </source>
</evidence>
<sequence length="183" mass="20312">LLVTSRDITTIGLLFKADIRLDIRASDNDINSYIMSKLSCGRLASLIKGRDDLQQAILDGVTEKADGMFLLAGLHMDLLAQTTTPKILRVALKKLPNNMASAYDKTLERVNSQGKYDKELAYRIFGWIAFTRRPLTVLELQHALAVELNTTTLDSDNLCDKDLLGSVCAGLVLIDLTVKFVRK</sequence>
<dbReference type="PANTHER" id="PTHR10039:SF15">
    <property type="entry name" value="NACHT DOMAIN-CONTAINING PROTEIN"/>
    <property type="match status" value="1"/>
</dbReference>
<dbReference type="InParanoid" id="A0A2H3DCE3"/>
<name>A0A2H3DCE3_ARMGA</name>
<dbReference type="AlphaFoldDB" id="A0A2H3DCE3"/>
<evidence type="ECO:0000259" key="1">
    <source>
        <dbReference type="Pfam" id="PF22939"/>
    </source>
</evidence>
<evidence type="ECO:0000313" key="3">
    <source>
        <dbReference type="Proteomes" id="UP000217790"/>
    </source>
</evidence>
<dbReference type="Pfam" id="PF22939">
    <property type="entry name" value="WHD_GPIID"/>
    <property type="match status" value="1"/>
</dbReference>
<dbReference type="Proteomes" id="UP000217790">
    <property type="component" value="Unassembled WGS sequence"/>
</dbReference>
<dbReference type="EMBL" id="KZ293693">
    <property type="protein sequence ID" value="PBK85136.1"/>
    <property type="molecule type" value="Genomic_DNA"/>
</dbReference>
<feature type="non-terminal residue" evidence="2">
    <location>
        <position position="1"/>
    </location>
</feature>
<protein>
    <recommendedName>
        <fullName evidence="1">GPI inositol-deacylase winged helix domain-containing protein</fullName>
    </recommendedName>
</protein>
<dbReference type="PANTHER" id="PTHR10039">
    <property type="entry name" value="AMELOGENIN"/>
    <property type="match status" value="1"/>
</dbReference>
<gene>
    <name evidence="2" type="ORF">ARMGADRAFT_942500</name>
</gene>
<accession>A0A2H3DCE3</accession>
<dbReference type="InterPro" id="IPR054471">
    <property type="entry name" value="GPIID_WHD"/>
</dbReference>
<reference evidence="3" key="1">
    <citation type="journal article" date="2017" name="Nat. Ecol. Evol.">
        <title>Genome expansion and lineage-specific genetic innovations in the forest pathogenic fungi Armillaria.</title>
        <authorList>
            <person name="Sipos G."/>
            <person name="Prasanna A.N."/>
            <person name="Walter M.C."/>
            <person name="O'Connor E."/>
            <person name="Balint B."/>
            <person name="Krizsan K."/>
            <person name="Kiss B."/>
            <person name="Hess J."/>
            <person name="Varga T."/>
            <person name="Slot J."/>
            <person name="Riley R."/>
            <person name="Boka B."/>
            <person name="Rigling D."/>
            <person name="Barry K."/>
            <person name="Lee J."/>
            <person name="Mihaltcheva S."/>
            <person name="LaButti K."/>
            <person name="Lipzen A."/>
            <person name="Waldron R."/>
            <person name="Moloney N.M."/>
            <person name="Sperisen C."/>
            <person name="Kredics L."/>
            <person name="Vagvoelgyi C."/>
            <person name="Patrignani A."/>
            <person name="Fitzpatrick D."/>
            <person name="Nagy I."/>
            <person name="Doyle S."/>
            <person name="Anderson J.B."/>
            <person name="Grigoriev I.V."/>
            <person name="Gueldener U."/>
            <person name="Muensterkoetter M."/>
            <person name="Nagy L.G."/>
        </authorList>
    </citation>
    <scope>NUCLEOTIDE SEQUENCE [LARGE SCALE GENOMIC DNA]</scope>
    <source>
        <strain evidence="3">Ar21-2</strain>
    </source>
</reference>
<keyword evidence="3" id="KW-1185">Reference proteome</keyword>